<keyword evidence="2" id="KW-1185">Reference proteome</keyword>
<proteinExistence type="predicted"/>
<reference evidence="1 2" key="1">
    <citation type="journal article" date="2018" name="New Phytol.">
        <title>Phylogenomics of Endogonaceae and evolution of mycorrhizas within Mucoromycota.</title>
        <authorList>
            <person name="Chang Y."/>
            <person name="Desiro A."/>
            <person name="Na H."/>
            <person name="Sandor L."/>
            <person name="Lipzen A."/>
            <person name="Clum A."/>
            <person name="Barry K."/>
            <person name="Grigoriev I.V."/>
            <person name="Martin F.M."/>
            <person name="Stajich J.E."/>
            <person name="Smith M.E."/>
            <person name="Bonito G."/>
            <person name="Spatafora J.W."/>
        </authorList>
    </citation>
    <scope>NUCLEOTIDE SEQUENCE [LARGE SCALE GENOMIC DNA]</scope>
    <source>
        <strain evidence="1 2">AD002</strain>
    </source>
</reference>
<gene>
    <name evidence="1" type="ORF">BC938DRAFT_471706</name>
</gene>
<evidence type="ECO:0000313" key="2">
    <source>
        <dbReference type="Proteomes" id="UP000274822"/>
    </source>
</evidence>
<protein>
    <submittedName>
        <fullName evidence="1">Uncharacterized protein</fullName>
    </submittedName>
</protein>
<dbReference type="EMBL" id="RBNJ01000121">
    <property type="protein sequence ID" value="RUS35346.1"/>
    <property type="molecule type" value="Genomic_DNA"/>
</dbReference>
<sequence length="134" mass="15071">MANWSELGQALVIQQSSRGARKPVIKMTTPQRSLPTQSLTKTQHNDGMVTMDADSKSVSGINGLLWGLQPQAPRVCRHLRHLMRLPVLLPIPRVPDCYDTTSRLWPALSRNSANPAVTTSKSHQTIIRENWRHM</sequence>
<evidence type="ECO:0000313" key="1">
    <source>
        <dbReference type="EMBL" id="RUS35346.1"/>
    </source>
</evidence>
<accession>A0A433QZW9</accession>
<name>A0A433QZW9_9FUNG</name>
<dbReference type="AlphaFoldDB" id="A0A433QZW9"/>
<comment type="caution">
    <text evidence="1">The sequence shown here is derived from an EMBL/GenBank/DDBJ whole genome shotgun (WGS) entry which is preliminary data.</text>
</comment>
<dbReference type="Proteomes" id="UP000274822">
    <property type="component" value="Unassembled WGS sequence"/>
</dbReference>
<organism evidence="1 2">
    <name type="scientific">Jimgerdemannia flammicorona</name>
    <dbReference type="NCBI Taxonomy" id="994334"/>
    <lineage>
        <taxon>Eukaryota</taxon>
        <taxon>Fungi</taxon>
        <taxon>Fungi incertae sedis</taxon>
        <taxon>Mucoromycota</taxon>
        <taxon>Mucoromycotina</taxon>
        <taxon>Endogonomycetes</taxon>
        <taxon>Endogonales</taxon>
        <taxon>Endogonaceae</taxon>
        <taxon>Jimgerdemannia</taxon>
    </lineage>
</organism>